<name>A0A0D8X664_DICVI</name>
<reference evidence="1 2" key="1">
    <citation type="submission" date="2013-11" db="EMBL/GenBank/DDBJ databases">
        <title>Draft genome of the bovine lungworm Dictyocaulus viviparus.</title>
        <authorList>
            <person name="Mitreva M."/>
        </authorList>
    </citation>
    <scope>NUCLEOTIDE SEQUENCE [LARGE SCALE GENOMIC DNA]</scope>
    <source>
        <strain evidence="1 2">HannoverDv2000</strain>
    </source>
</reference>
<organism evidence="1 2">
    <name type="scientific">Dictyocaulus viviparus</name>
    <name type="common">Bovine lungworm</name>
    <dbReference type="NCBI Taxonomy" id="29172"/>
    <lineage>
        <taxon>Eukaryota</taxon>
        <taxon>Metazoa</taxon>
        <taxon>Ecdysozoa</taxon>
        <taxon>Nematoda</taxon>
        <taxon>Chromadorea</taxon>
        <taxon>Rhabditida</taxon>
        <taxon>Rhabditina</taxon>
        <taxon>Rhabditomorpha</taxon>
        <taxon>Strongyloidea</taxon>
        <taxon>Metastrongylidae</taxon>
        <taxon>Dictyocaulus</taxon>
    </lineage>
</organism>
<accession>A0A0D8X664</accession>
<dbReference type="OrthoDB" id="8130137at2759"/>
<proteinExistence type="predicted"/>
<evidence type="ECO:0000313" key="2">
    <source>
        <dbReference type="Proteomes" id="UP000053766"/>
    </source>
</evidence>
<sequence length="195" mass="21857">MNFSTNHTLLRVNINGIVNNKLKKWYCDNIDGDVVNTIISFNGKIDGLVNDYLSDVVIVADIENGCVRFNGDFEQVEGLNDDLILKNNNLTIAVNSAKFQSFTIDSGNVEMNFLDNEESVPVINGKATSDAYGLYEPIKFKLDDMIQVTKDKIGGMAKSVFSFRIFNLNVDNKKVDLAKFSFGDRQSGCLWCKSW</sequence>
<dbReference type="EMBL" id="KN718815">
    <property type="protein sequence ID" value="KJH39993.1"/>
    <property type="molecule type" value="Genomic_DNA"/>
</dbReference>
<dbReference type="Proteomes" id="UP000053766">
    <property type="component" value="Unassembled WGS sequence"/>
</dbReference>
<evidence type="ECO:0000313" key="1">
    <source>
        <dbReference type="EMBL" id="KJH39993.1"/>
    </source>
</evidence>
<reference evidence="2" key="2">
    <citation type="journal article" date="2016" name="Sci. Rep.">
        <title>Dictyocaulus viviparus genome, variome and transcriptome elucidate lungworm biology and support future intervention.</title>
        <authorList>
            <person name="McNulty S.N."/>
            <person name="Strube C."/>
            <person name="Rosa B.A."/>
            <person name="Martin J.C."/>
            <person name="Tyagi R."/>
            <person name="Choi Y.J."/>
            <person name="Wang Q."/>
            <person name="Hallsworth Pepin K."/>
            <person name="Zhang X."/>
            <person name="Ozersky P."/>
            <person name="Wilson R.K."/>
            <person name="Sternberg P.W."/>
            <person name="Gasser R.B."/>
            <person name="Mitreva M."/>
        </authorList>
    </citation>
    <scope>NUCLEOTIDE SEQUENCE [LARGE SCALE GENOMIC DNA]</scope>
    <source>
        <strain evidence="2">HannoverDv2000</strain>
    </source>
</reference>
<dbReference type="AlphaFoldDB" id="A0A0D8X664"/>
<gene>
    <name evidence="1" type="ORF">DICVIV_14095</name>
</gene>
<keyword evidence="2" id="KW-1185">Reference proteome</keyword>
<protein>
    <submittedName>
        <fullName evidence="1">Uncharacterized protein</fullName>
    </submittedName>
</protein>